<sequence length="393" mass="43803">MEHSQMDPHVRYSSVDARLNTPRISISLECPDYFKGQLVPGLQDGIVIRFHRDHDGYDERCIFQWFSRADAFGPGGLRLLRHTPNGATEEVELPADTEEIDLSPSKTIEDDLELGPGGSYWTYVVIPDYYRAAMTLGEKYTLVWPGKKISRWRWGTLKEHQDKSWDLSSSPLTIPGGPSVSFDAVAERPTERAISPPPIDPSERIPGAPILSTTVTGPSQEPIHGRFMISQKVTYHGVLGTDGEIEKTRPIIFRTYALVVEGSRLHRRCDDGEWQVSDIDEDCGIGGWNPVEPEDVEVMDISESDQFVSLQPGGSCTVATSSWSEVIPSDRVVGDVFRYQHKGGMIDWWAWGSAEDHADTVVRISVGPEFDPPSQEPKLMVPASNLLDITIVE</sequence>
<evidence type="ECO:0000313" key="3">
    <source>
        <dbReference type="EMBL" id="OGM44721.1"/>
    </source>
</evidence>
<proteinExistence type="predicted"/>
<dbReference type="OrthoDB" id="4323953at2759"/>
<keyword evidence="2" id="KW-0624">Polysaccharide degradation</keyword>
<evidence type="ECO:0000256" key="2">
    <source>
        <dbReference type="ARBA" id="ARBA00023326"/>
    </source>
</evidence>
<evidence type="ECO:0000313" key="4">
    <source>
        <dbReference type="Proteomes" id="UP000179179"/>
    </source>
</evidence>
<evidence type="ECO:0000256" key="1">
    <source>
        <dbReference type="ARBA" id="ARBA00023277"/>
    </source>
</evidence>
<dbReference type="RefSeq" id="XP_022388438.1">
    <property type="nucleotide sequence ID" value="XM_022534468.1"/>
</dbReference>
<comment type="caution">
    <text evidence="3">The sequence shown here is derived from an EMBL/GenBank/DDBJ whole genome shotgun (WGS) entry which is preliminary data.</text>
</comment>
<dbReference type="EMBL" id="LYCR01000051">
    <property type="protein sequence ID" value="OGM44721.1"/>
    <property type="molecule type" value="Genomic_DNA"/>
</dbReference>
<dbReference type="AlphaFoldDB" id="A0A1F7ZZ45"/>
<protein>
    <submittedName>
        <fullName evidence="3">Uncharacterized protein</fullName>
    </submittedName>
</protein>
<dbReference type="Proteomes" id="UP000179179">
    <property type="component" value="Unassembled WGS sequence"/>
</dbReference>
<accession>A0A1F7ZZ45</accession>
<keyword evidence="4" id="KW-1185">Reference proteome</keyword>
<dbReference type="SUPFAM" id="SSF49452">
    <property type="entry name" value="Starch-binding domain-like"/>
    <property type="match status" value="1"/>
</dbReference>
<gene>
    <name evidence="3" type="ORF">ABOM_007339</name>
</gene>
<keyword evidence="1" id="KW-0119">Carbohydrate metabolism</keyword>
<dbReference type="InterPro" id="IPR013784">
    <property type="entry name" value="Carb-bd-like_fold"/>
</dbReference>
<dbReference type="GO" id="GO:0000272">
    <property type="term" value="P:polysaccharide catabolic process"/>
    <property type="evidence" value="ECO:0007669"/>
    <property type="project" value="UniProtKB-KW"/>
</dbReference>
<reference evidence="3 4" key="1">
    <citation type="journal article" date="2016" name="Genome Biol. Evol.">
        <title>Draft genome sequence of an aflatoxigenic Aspergillus species, A. bombycis.</title>
        <authorList>
            <person name="Moore G.G."/>
            <person name="Mack B.M."/>
            <person name="Beltz S.B."/>
            <person name="Gilbert M.K."/>
        </authorList>
    </citation>
    <scope>NUCLEOTIDE SEQUENCE [LARGE SCALE GENOMIC DNA]</scope>
    <source>
        <strain evidence="4">NRRL 26010</strain>
    </source>
</reference>
<organism evidence="3 4">
    <name type="scientific">Aspergillus bombycis</name>
    <dbReference type="NCBI Taxonomy" id="109264"/>
    <lineage>
        <taxon>Eukaryota</taxon>
        <taxon>Fungi</taxon>
        <taxon>Dikarya</taxon>
        <taxon>Ascomycota</taxon>
        <taxon>Pezizomycotina</taxon>
        <taxon>Eurotiomycetes</taxon>
        <taxon>Eurotiomycetidae</taxon>
        <taxon>Eurotiales</taxon>
        <taxon>Aspergillaceae</taxon>
        <taxon>Aspergillus</taxon>
    </lineage>
</organism>
<dbReference type="GO" id="GO:0030246">
    <property type="term" value="F:carbohydrate binding"/>
    <property type="evidence" value="ECO:0007669"/>
    <property type="project" value="InterPro"/>
</dbReference>
<name>A0A1F7ZZ45_9EURO</name>
<dbReference type="GeneID" id="34450729"/>